<dbReference type="Proteomes" id="UP000001072">
    <property type="component" value="Unassembled WGS sequence"/>
</dbReference>
<dbReference type="EMBL" id="GL883111">
    <property type="protein sequence ID" value="EGG05926.1"/>
    <property type="molecule type" value="Genomic_DNA"/>
</dbReference>
<dbReference type="AlphaFoldDB" id="F4RP26"/>
<dbReference type="InterPro" id="IPR001810">
    <property type="entry name" value="F-box_dom"/>
</dbReference>
<keyword evidence="4" id="KW-1185">Reference proteome</keyword>
<dbReference type="HOGENOM" id="CLU_095051_0_0_1"/>
<dbReference type="eggNOG" id="ENOG502SC4D">
    <property type="taxonomic scope" value="Eukaryota"/>
</dbReference>
<organism evidence="4">
    <name type="scientific">Melampsora larici-populina (strain 98AG31 / pathotype 3-4-7)</name>
    <name type="common">Poplar leaf rust fungus</name>
    <dbReference type="NCBI Taxonomy" id="747676"/>
    <lineage>
        <taxon>Eukaryota</taxon>
        <taxon>Fungi</taxon>
        <taxon>Dikarya</taxon>
        <taxon>Basidiomycota</taxon>
        <taxon>Pucciniomycotina</taxon>
        <taxon>Pucciniomycetes</taxon>
        <taxon>Pucciniales</taxon>
        <taxon>Melampsoraceae</taxon>
        <taxon>Melampsora</taxon>
    </lineage>
</organism>
<dbReference type="STRING" id="747676.F4RP26"/>
<evidence type="ECO:0000256" key="1">
    <source>
        <dbReference type="SAM" id="MobiDB-lite"/>
    </source>
</evidence>
<proteinExistence type="predicted"/>
<protein>
    <recommendedName>
        <fullName evidence="2">F-box domain-containing protein</fullName>
    </recommendedName>
</protein>
<dbReference type="OrthoDB" id="3219396at2759"/>
<dbReference type="RefSeq" id="XP_007410982.1">
    <property type="nucleotide sequence ID" value="XM_007410920.1"/>
</dbReference>
<name>F4RP26_MELLP</name>
<evidence type="ECO:0000313" key="4">
    <source>
        <dbReference type="Proteomes" id="UP000001072"/>
    </source>
</evidence>
<dbReference type="KEGG" id="mlr:MELLADRAFT_72040"/>
<feature type="region of interest" description="Disordered" evidence="1">
    <location>
        <begin position="1"/>
        <end position="45"/>
    </location>
</feature>
<dbReference type="InParanoid" id="F4RP26"/>
<dbReference type="GeneID" id="18932001"/>
<sequence>MSSPLANLEETSSSLNRTEIASSTSIPSTQEMQRTSVNKTQIQHKKSESESELNAWLAVNPSKPFPILNLPITIILQIFTSLDIPDLDSLKSTGHQLLMTLANDSVLHQHRLRSVGTTCLEPYLLNRPNRLDLAKTKKLKGLNLESKINSGSYLHSPTSIKTYETSEKINRLIIKNKLTKALETRPIFYQLSSFNLIDEELKKDHVSASLAPMIRLLKRERVKDQLARQMRYNKLLNGIPIHHSNSKSWEGSN</sequence>
<feature type="compositionally biased region" description="Polar residues" evidence="1">
    <location>
        <begin position="1"/>
        <end position="41"/>
    </location>
</feature>
<accession>F4RP26</accession>
<feature type="domain" description="F-box" evidence="2">
    <location>
        <begin position="64"/>
        <end position="110"/>
    </location>
</feature>
<dbReference type="SUPFAM" id="SSF81383">
    <property type="entry name" value="F-box domain"/>
    <property type="match status" value="1"/>
</dbReference>
<dbReference type="VEuPathDB" id="FungiDB:MELLADRAFT_72040"/>
<gene>
    <name evidence="3" type="ORF">MELLADRAFT_72040</name>
</gene>
<evidence type="ECO:0000313" key="3">
    <source>
        <dbReference type="EMBL" id="EGG05926.1"/>
    </source>
</evidence>
<reference evidence="4" key="1">
    <citation type="journal article" date="2011" name="Proc. Natl. Acad. Sci. U.S.A.">
        <title>Obligate biotrophy features unraveled by the genomic analysis of rust fungi.</title>
        <authorList>
            <person name="Duplessis S."/>
            <person name="Cuomo C.A."/>
            <person name="Lin Y.-C."/>
            <person name="Aerts A."/>
            <person name="Tisserant E."/>
            <person name="Veneault-Fourrey C."/>
            <person name="Joly D.L."/>
            <person name="Hacquard S."/>
            <person name="Amselem J."/>
            <person name="Cantarel B.L."/>
            <person name="Chiu R."/>
            <person name="Coutinho P.M."/>
            <person name="Feau N."/>
            <person name="Field M."/>
            <person name="Frey P."/>
            <person name="Gelhaye E."/>
            <person name="Goldberg J."/>
            <person name="Grabherr M.G."/>
            <person name="Kodira C.D."/>
            <person name="Kohler A."/>
            <person name="Kuees U."/>
            <person name="Lindquist E.A."/>
            <person name="Lucas S.M."/>
            <person name="Mago R."/>
            <person name="Mauceli E."/>
            <person name="Morin E."/>
            <person name="Murat C."/>
            <person name="Pangilinan J.L."/>
            <person name="Park R."/>
            <person name="Pearson M."/>
            <person name="Quesneville H."/>
            <person name="Rouhier N."/>
            <person name="Sakthikumar S."/>
            <person name="Salamov A.A."/>
            <person name="Schmutz J."/>
            <person name="Selles B."/>
            <person name="Shapiro H."/>
            <person name="Tanguay P."/>
            <person name="Tuskan G.A."/>
            <person name="Henrissat B."/>
            <person name="Van de Peer Y."/>
            <person name="Rouze P."/>
            <person name="Ellis J.G."/>
            <person name="Dodds P.N."/>
            <person name="Schein J.E."/>
            <person name="Zhong S."/>
            <person name="Hamelin R.C."/>
            <person name="Grigoriev I.V."/>
            <person name="Szabo L.J."/>
            <person name="Martin F."/>
        </authorList>
    </citation>
    <scope>NUCLEOTIDE SEQUENCE [LARGE SCALE GENOMIC DNA]</scope>
    <source>
        <strain evidence="4">98AG31 / pathotype 3-4-7</strain>
    </source>
</reference>
<evidence type="ECO:0000259" key="2">
    <source>
        <dbReference type="PROSITE" id="PS50181"/>
    </source>
</evidence>
<dbReference type="InterPro" id="IPR036047">
    <property type="entry name" value="F-box-like_dom_sf"/>
</dbReference>
<dbReference type="PROSITE" id="PS50181">
    <property type="entry name" value="FBOX"/>
    <property type="match status" value="1"/>
</dbReference>